<reference evidence="3" key="1">
    <citation type="journal article" date="2014" name="Genome Announc.">
        <title>Genome sequence and annotation of Acremonium chrysogenum, producer of the beta-lactam antibiotic cephalosporin C.</title>
        <authorList>
            <person name="Terfehr D."/>
            <person name="Dahlmann T.A."/>
            <person name="Specht T."/>
            <person name="Zadra I."/>
            <person name="Kuernsteiner H."/>
            <person name="Kueck U."/>
        </authorList>
    </citation>
    <scope>NUCLEOTIDE SEQUENCE [LARGE SCALE GENOMIC DNA]</scope>
    <source>
        <strain evidence="3">ATCC 11550 / CBS 779.69 / DSM 880 / IAM 14645 / JCM 23072 / IMI 49137</strain>
    </source>
</reference>
<feature type="compositionally biased region" description="Basic and acidic residues" evidence="1">
    <location>
        <begin position="16"/>
        <end position="26"/>
    </location>
</feature>
<gene>
    <name evidence="2" type="ORF">ACRE_050320</name>
</gene>
<dbReference type="Pfam" id="PF13911">
    <property type="entry name" value="AhpC-TSA_2"/>
    <property type="match status" value="1"/>
</dbReference>
<dbReference type="PANTHER" id="PTHR42336:SF2">
    <property type="entry name" value="THIOREDOXIN DOMAIN-CONTAINING PROTEIN"/>
    <property type="match status" value="1"/>
</dbReference>
<protein>
    <submittedName>
        <fullName evidence="2">Uncharacterized protein</fullName>
    </submittedName>
</protein>
<feature type="compositionally biased region" description="Low complexity" evidence="1">
    <location>
        <begin position="1"/>
        <end position="10"/>
    </location>
</feature>
<feature type="region of interest" description="Disordered" evidence="1">
    <location>
        <begin position="1"/>
        <end position="31"/>
    </location>
</feature>
<accession>A0A086T4B5</accession>
<organism evidence="2 3">
    <name type="scientific">Hapsidospora chrysogenum (strain ATCC 11550 / CBS 779.69 / DSM 880 / IAM 14645 / JCM 23072 / IMI 49137)</name>
    <name type="common">Acremonium chrysogenum</name>
    <dbReference type="NCBI Taxonomy" id="857340"/>
    <lineage>
        <taxon>Eukaryota</taxon>
        <taxon>Fungi</taxon>
        <taxon>Dikarya</taxon>
        <taxon>Ascomycota</taxon>
        <taxon>Pezizomycotina</taxon>
        <taxon>Sordariomycetes</taxon>
        <taxon>Hypocreomycetidae</taxon>
        <taxon>Hypocreales</taxon>
        <taxon>Bionectriaceae</taxon>
        <taxon>Hapsidospora</taxon>
    </lineage>
</organism>
<dbReference type="OrthoDB" id="40334at2759"/>
<keyword evidence="3" id="KW-1185">Reference proteome</keyword>
<evidence type="ECO:0000313" key="2">
    <source>
        <dbReference type="EMBL" id="KFH44197.1"/>
    </source>
</evidence>
<evidence type="ECO:0000256" key="1">
    <source>
        <dbReference type="SAM" id="MobiDB-lite"/>
    </source>
</evidence>
<dbReference type="Gene3D" id="3.40.30.10">
    <property type="entry name" value="Glutaredoxin"/>
    <property type="match status" value="1"/>
</dbReference>
<name>A0A086T4B5_HAPC1</name>
<evidence type="ECO:0000313" key="3">
    <source>
        <dbReference type="Proteomes" id="UP000029964"/>
    </source>
</evidence>
<dbReference type="EMBL" id="JPKY01000053">
    <property type="protein sequence ID" value="KFH44197.1"/>
    <property type="molecule type" value="Genomic_DNA"/>
</dbReference>
<dbReference type="InterPro" id="IPR032801">
    <property type="entry name" value="PXL2A/B/C"/>
</dbReference>
<dbReference type="AlphaFoldDB" id="A0A086T4B5"/>
<comment type="caution">
    <text evidence="2">The sequence shown here is derived from an EMBL/GenBank/DDBJ whole genome shotgun (WGS) entry which is preliminary data.</text>
</comment>
<dbReference type="Proteomes" id="UP000029964">
    <property type="component" value="Unassembled WGS sequence"/>
</dbReference>
<dbReference type="PANTHER" id="PTHR42336">
    <property type="entry name" value="THIOREDOXIN DOMAIN-CONTAINING PROTEIN-RELATED"/>
    <property type="match status" value="1"/>
</dbReference>
<sequence length="192" mass="20906">MSQPSNAQAAPQPPPKEVKPALEVGHRAPSSNKLPFPNGRLTVVLFLRPCGDPFAEKNFKILAALSEKHPDVKFIAVSQSSEADTERWIPLVGGTWDVEVVDDPERDLFAEWGLGTAGAWHAYSPSVLWSTYRLYATDGIWSRSSGSGSGSVWQRGGAFAVDRFGTVCWTHYSKGADDVPDFEEALESLSGK</sequence>
<dbReference type="HOGENOM" id="CLU_072123_2_0_1"/>
<proteinExistence type="predicted"/>